<dbReference type="Pfam" id="PF16901">
    <property type="entry name" value="DAO_C"/>
    <property type="match status" value="1"/>
</dbReference>
<evidence type="ECO:0000256" key="1">
    <source>
        <dbReference type="ARBA" id="ARBA00001974"/>
    </source>
</evidence>
<dbReference type="InterPro" id="IPR038299">
    <property type="entry name" value="DAO_C_sf"/>
</dbReference>
<dbReference type="Gene3D" id="3.50.50.60">
    <property type="entry name" value="FAD/NAD(P)-binding domain"/>
    <property type="match status" value="1"/>
</dbReference>
<evidence type="ECO:0000313" key="9">
    <source>
        <dbReference type="EMBL" id="EON78767.1"/>
    </source>
</evidence>
<protein>
    <submittedName>
        <fullName evidence="9">Glycerol-3-phosphate dehydrogenase</fullName>
        <ecNumber evidence="9">1.1.5.3</ecNumber>
    </submittedName>
</protein>
<dbReference type="InterPro" id="IPR036188">
    <property type="entry name" value="FAD/NAD-bd_sf"/>
</dbReference>
<dbReference type="EC" id="1.1.5.3" evidence="9"/>
<dbReference type="InterPro" id="IPR006076">
    <property type="entry name" value="FAD-dep_OxRdtase"/>
</dbReference>
<keyword evidence="6 9" id="KW-0560">Oxidoreductase</keyword>
<dbReference type="InterPro" id="IPR031656">
    <property type="entry name" value="DAO_C"/>
</dbReference>
<comment type="caution">
    <text evidence="9">The sequence shown here is derived from an EMBL/GenBank/DDBJ whole genome shotgun (WGS) entry which is preliminary data.</text>
</comment>
<dbReference type="PATRIC" id="fig|1288963.3.peg.661"/>
<accession>R7ZXG9</accession>
<sequence>MFFFLSICFLLCYFWKNDSEMDRKTNIKRISDERTVWDLAIIGGGASGLGVALDALSRGLRVVLFEKADFAQGTSSRSTKLVHGGVRYLAQGEIGLVFEALRERGRLLRNAPHLTENQPFIIPVYTWMDRWKYSVGLKIYDWMAGSLRLGKSRFISRDETILRLPQIKAKRLKGGIVYHDGQFDDARLALAIAQTCDQLGGCLVNHFPVLDLTKDETGSLNGLMVKDALSGSKYRIHAKAVVNATGVFADKILQMDEPGIRKTIQPSQGIHLVVDKSFLGGSDALMIPATSDGRVLFAVPWQDKLVVGTTDTLREKAKMEPRPLAKEINFILETASHYLVKPPSRKDVLSVFAGLRPLAAPKEGSQKTKEISRSHKIIMSKSGLVTLTGGKWTTFRKMGEDTLEAIGKMGALALRPSTSVDIRLHGHTDLVEEGHWKWYGTDADELRKLVKENPSLGRRLHDSYPYTEAEVVWAVRREMAMRVDDVLSRRMRMLILDAHAAMAMAPRVADLMAEELGKDQPWKDKELADFNKLADKYRIDSL</sequence>
<name>R7ZXG9_9BACT</name>
<evidence type="ECO:0000313" key="10">
    <source>
        <dbReference type="Proteomes" id="UP000013909"/>
    </source>
</evidence>
<gene>
    <name evidence="9" type="ORF">ADIS_0664</name>
</gene>
<keyword evidence="3" id="KW-0285">Flavoprotein</keyword>
<keyword evidence="4" id="KW-0319">Glycerol metabolism</keyword>
<dbReference type="GO" id="GO:0046168">
    <property type="term" value="P:glycerol-3-phosphate catabolic process"/>
    <property type="evidence" value="ECO:0007669"/>
    <property type="project" value="TreeGrafter"/>
</dbReference>
<feature type="domain" description="FAD dependent oxidoreductase" evidence="7">
    <location>
        <begin position="38"/>
        <end position="390"/>
    </location>
</feature>
<dbReference type="Proteomes" id="UP000013909">
    <property type="component" value="Unassembled WGS sequence"/>
</dbReference>
<evidence type="ECO:0000256" key="3">
    <source>
        <dbReference type="ARBA" id="ARBA00022630"/>
    </source>
</evidence>
<reference evidence="9 10" key="1">
    <citation type="submission" date="2013-02" db="EMBL/GenBank/DDBJ databases">
        <title>A novel strain isolated from Lonar lake, Maharashtra, India.</title>
        <authorList>
            <person name="Singh A."/>
        </authorList>
    </citation>
    <scope>NUCLEOTIDE SEQUENCE [LARGE SCALE GENOMIC DNA]</scope>
    <source>
        <strain evidence="9 10">AK24</strain>
    </source>
</reference>
<comment type="cofactor">
    <cofactor evidence="1">
        <name>FAD</name>
        <dbReference type="ChEBI" id="CHEBI:57692"/>
    </cofactor>
</comment>
<dbReference type="InterPro" id="IPR000447">
    <property type="entry name" value="G3P_DH_FAD-dep"/>
</dbReference>
<keyword evidence="10" id="KW-1185">Reference proteome</keyword>
<evidence type="ECO:0000256" key="4">
    <source>
        <dbReference type="ARBA" id="ARBA00022798"/>
    </source>
</evidence>
<evidence type="ECO:0000256" key="5">
    <source>
        <dbReference type="ARBA" id="ARBA00022827"/>
    </source>
</evidence>
<comment type="similarity">
    <text evidence="2">Belongs to the FAD-dependent glycerol-3-phosphate dehydrogenase family.</text>
</comment>
<evidence type="ECO:0000259" key="7">
    <source>
        <dbReference type="Pfam" id="PF01266"/>
    </source>
</evidence>
<feature type="domain" description="Alpha-glycerophosphate oxidase C-terminal" evidence="8">
    <location>
        <begin position="437"/>
        <end position="520"/>
    </location>
</feature>
<keyword evidence="5" id="KW-0274">FAD</keyword>
<dbReference type="STRING" id="1232681.ADIS_0664"/>
<organism evidence="9 10">
    <name type="scientific">Lunatimonas lonarensis</name>
    <dbReference type="NCBI Taxonomy" id="1232681"/>
    <lineage>
        <taxon>Bacteria</taxon>
        <taxon>Pseudomonadati</taxon>
        <taxon>Bacteroidota</taxon>
        <taxon>Cytophagia</taxon>
        <taxon>Cytophagales</taxon>
        <taxon>Cyclobacteriaceae</taxon>
    </lineage>
</organism>
<dbReference type="GO" id="GO:0004368">
    <property type="term" value="F:glycerol-3-phosphate dehydrogenase (quinone) activity"/>
    <property type="evidence" value="ECO:0007669"/>
    <property type="project" value="UniProtKB-EC"/>
</dbReference>
<dbReference type="SUPFAM" id="SSF51905">
    <property type="entry name" value="FAD/NAD(P)-binding domain"/>
    <property type="match status" value="1"/>
</dbReference>
<dbReference type="GO" id="GO:0006071">
    <property type="term" value="P:glycerol metabolic process"/>
    <property type="evidence" value="ECO:0007669"/>
    <property type="project" value="UniProtKB-KW"/>
</dbReference>
<dbReference type="PANTHER" id="PTHR11985">
    <property type="entry name" value="GLYCEROL-3-PHOSPHATE DEHYDROGENASE"/>
    <property type="match status" value="1"/>
</dbReference>
<dbReference type="Gene3D" id="3.30.9.10">
    <property type="entry name" value="D-Amino Acid Oxidase, subunit A, domain 2"/>
    <property type="match status" value="1"/>
</dbReference>
<evidence type="ECO:0000256" key="6">
    <source>
        <dbReference type="ARBA" id="ARBA00023002"/>
    </source>
</evidence>
<dbReference type="PANTHER" id="PTHR11985:SF35">
    <property type="entry name" value="ANAEROBIC GLYCEROL-3-PHOSPHATE DEHYDROGENASE SUBUNIT A"/>
    <property type="match status" value="1"/>
</dbReference>
<dbReference type="Gene3D" id="1.10.8.870">
    <property type="entry name" value="Alpha-glycerophosphate oxidase, cap domain"/>
    <property type="match status" value="1"/>
</dbReference>
<dbReference type="Pfam" id="PF01266">
    <property type="entry name" value="DAO"/>
    <property type="match status" value="1"/>
</dbReference>
<evidence type="ECO:0000256" key="2">
    <source>
        <dbReference type="ARBA" id="ARBA00007330"/>
    </source>
</evidence>
<dbReference type="AlphaFoldDB" id="R7ZXG9"/>
<dbReference type="EMBL" id="AQHR01000022">
    <property type="protein sequence ID" value="EON78767.1"/>
    <property type="molecule type" value="Genomic_DNA"/>
</dbReference>
<evidence type="ECO:0000259" key="8">
    <source>
        <dbReference type="Pfam" id="PF16901"/>
    </source>
</evidence>
<dbReference type="PRINTS" id="PR01001">
    <property type="entry name" value="FADG3PDH"/>
</dbReference>
<proteinExistence type="inferred from homology"/>